<dbReference type="SUPFAM" id="SSF82649">
    <property type="entry name" value="SufE/NifU"/>
    <property type="match status" value="1"/>
</dbReference>
<dbReference type="EMBL" id="CP113524">
    <property type="protein sequence ID" value="WAJ22209.1"/>
    <property type="molecule type" value="Genomic_DNA"/>
</dbReference>
<dbReference type="Gene3D" id="3.90.1010.10">
    <property type="match status" value="1"/>
</dbReference>
<dbReference type="Proteomes" id="UP001163115">
    <property type="component" value="Chromosome"/>
</dbReference>
<gene>
    <name evidence="2" type="ORF">OW255_11505</name>
</gene>
<feature type="domain" description="NIF system FeS cluster assembly NifU N-terminal" evidence="1">
    <location>
        <begin position="7"/>
        <end position="127"/>
    </location>
</feature>
<sequence length="153" mass="16397">MDLKALYNQIIVENSRASHNRHKVDHATAVLEGVNPSCGDDITLELKVSDGKIKEAGFTGTGCAISQASASLMIDLVTGKTVEEAKELLSTFYGMIKGEITDDDQLEVLDDIVALKGVSHMPGRVKCAVLAWHTLEEALDGRNESTGCNDGHS</sequence>
<evidence type="ECO:0000313" key="3">
    <source>
        <dbReference type="Proteomes" id="UP001163115"/>
    </source>
</evidence>
<proteinExistence type="predicted"/>
<evidence type="ECO:0000259" key="1">
    <source>
        <dbReference type="Pfam" id="PF01592"/>
    </source>
</evidence>
<organism evidence="2 3">
    <name type="scientific">Lacrimispora xylanolytica</name>
    <dbReference type="NCBI Taxonomy" id="29375"/>
    <lineage>
        <taxon>Bacteria</taxon>
        <taxon>Bacillati</taxon>
        <taxon>Bacillota</taxon>
        <taxon>Clostridia</taxon>
        <taxon>Lachnospirales</taxon>
        <taxon>Lachnospiraceae</taxon>
        <taxon>Lacrimispora</taxon>
    </lineage>
</organism>
<dbReference type="Pfam" id="PF01592">
    <property type="entry name" value="NifU_N"/>
    <property type="match status" value="1"/>
</dbReference>
<evidence type="ECO:0000313" key="2">
    <source>
        <dbReference type="EMBL" id="WAJ22209.1"/>
    </source>
</evidence>
<dbReference type="NCBIfam" id="TIGR01994">
    <property type="entry name" value="SUF_scaf_2"/>
    <property type="match status" value="1"/>
</dbReference>
<keyword evidence="3" id="KW-1185">Reference proteome</keyword>
<accession>A0ABY7A6B3</accession>
<dbReference type="InterPro" id="IPR002871">
    <property type="entry name" value="NIF_FeS_clus_asmbl_NifU_N"/>
</dbReference>
<dbReference type="RefSeq" id="WP_268114172.1">
    <property type="nucleotide sequence ID" value="NZ_CP113524.1"/>
</dbReference>
<protein>
    <submittedName>
        <fullName evidence="2">SUF system NifU family Fe-S cluster assembly protein</fullName>
    </submittedName>
</protein>
<dbReference type="CDD" id="cd06664">
    <property type="entry name" value="IscU_like"/>
    <property type="match status" value="1"/>
</dbReference>
<reference evidence="2" key="1">
    <citation type="submission" date="2022-11" db="EMBL/GenBank/DDBJ databases">
        <title>Lacrimispora xylanolytica sy1, complete genome.</title>
        <authorList>
            <person name="Choi S."/>
        </authorList>
    </citation>
    <scope>NUCLEOTIDE SEQUENCE</scope>
    <source>
        <strain evidence="2">Sy1</strain>
    </source>
</reference>
<name>A0ABY7A6B3_9FIRM</name>
<dbReference type="PANTHER" id="PTHR10093">
    <property type="entry name" value="IRON-SULFUR CLUSTER ASSEMBLY ENZYME NIFU HOMOLOG"/>
    <property type="match status" value="1"/>
</dbReference>